<evidence type="ECO:0000256" key="1">
    <source>
        <dbReference type="ARBA" id="ARBA00022741"/>
    </source>
</evidence>
<dbReference type="EMBL" id="JAOSHN010000001">
    <property type="protein sequence ID" value="MCU7377288.1"/>
    <property type="molecule type" value="Genomic_DNA"/>
</dbReference>
<dbReference type="InterPro" id="IPR002078">
    <property type="entry name" value="Sigma_54_int"/>
</dbReference>
<keyword evidence="5" id="KW-0804">Transcription</keyword>
<dbReference type="PRINTS" id="PR01590">
    <property type="entry name" value="HTHFIS"/>
</dbReference>
<dbReference type="Pfam" id="PF02954">
    <property type="entry name" value="HTH_8"/>
    <property type="match status" value="1"/>
</dbReference>
<dbReference type="SUPFAM" id="SSF46689">
    <property type="entry name" value="Homeodomain-like"/>
    <property type="match status" value="1"/>
</dbReference>
<keyword evidence="8" id="KW-1185">Reference proteome</keyword>
<dbReference type="Gene3D" id="3.40.50.300">
    <property type="entry name" value="P-loop containing nucleotide triphosphate hydrolases"/>
    <property type="match status" value="1"/>
</dbReference>
<dbReference type="SMART" id="SM00382">
    <property type="entry name" value="AAA"/>
    <property type="match status" value="1"/>
</dbReference>
<dbReference type="SUPFAM" id="SSF52540">
    <property type="entry name" value="P-loop containing nucleoside triphosphate hydrolases"/>
    <property type="match status" value="1"/>
</dbReference>
<dbReference type="InterPro" id="IPR025662">
    <property type="entry name" value="Sigma_54_int_dom_ATP-bd_1"/>
</dbReference>
<sequence>MLNFNEEYEKQLIEAFQHFVRNEPYDYSFIRPEIYDSWVRSRQFEIEYNSPVKIKKLDEKERKKLVQENAVLIETARKHLNKIYDVIKPTGYYIFISDDRGYLLDIISDKDLLSQYEYDPSLVVGASRNERYVGTNAIGTCLQEKKPMVFWGEEHYNLVHKKYTCSGAPIHGADGEIIGAMSLTGRKEDYQEHTLGIVISIVDAIEAELKSRTTKKEPSSTEYTFDNLIGQCKEIKELKEIAKQVAKIDAPILLWGESGTGKEVLAQSIHNESRRKSGPFIGINCGAIPRELIESELFGYEGGSFTGASRGGRSGKLEAASGGTLFLDEVESMPLDVQIKLLRVLSTFKVTRVGSNKEIPIDIRIISASKSDLYLEAEQGRFREDLYYRINTITLKIPPLRKRNGDIRLLADHYIERLKKDMGLNKLSIPKSFYDMLENYDWKGNVRELRNILEGVIAMSKEGEEINTSMLPDRMVNKTRNNHLRNTRLKEVEIEIIKNEIERANGNLSAAAKALGIARSTLYQKLKNNTELSEYLKK</sequence>
<proteinExistence type="predicted"/>
<protein>
    <submittedName>
        <fullName evidence="7">Sigma-54-dependent Fis family transcriptional regulator</fullName>
    </submittedName>
</protein>
<dbReference type="PROSITE" id="PS00676">
    <property type="entry name" value="SIGMA54_INTERACT_2"/>
    <property type="match status" value="1"/>
</dbReference>
<dbReference type="InterPro" id="IPR003593">
    <property type="entry name" value="AAA+_ATPase"/>
</dbReference>
<keyword evidence="3" id="KW-0805">Transcription regulation</keyword>
<dbReference type="InterPro" id="IPR027417">
    <property type="entry name" value="P-loop_NTPase"/>
</dbReference>
<dbReference type="InterPro" id="IPR058031">
    <property type="entry name" value="AAA_lid_NorR"/>
</dbReference>
<dbReference type="PROSITE" id="PS00675">
    <property type="entry name" value="SIGMA54_INTERACT_1"/>
    <property type="match status" value="1"/>
</dbReference>
<dbReference type="PANTHER" id="PTHR32071">
    <property type="entry name" value="TRANSCRIPTIONAL REGULATORY PROTEIN"/>
    <property type="match status" value="1"/>
</dbReference>
<dbReference type="Pfam" id="PF00158">
    <property type="entry name" value="Sigma54_activat"/>
    <property type="match status" value="1"/>
</dbReference>
<evidence type="ECO:0000256" key="3">
    <source>
        <dbReference type="ARBA" id="ARBA00023015"/>
    </source>
</evidence>
<keyword evidence="2" id="KW-0067">ATP-binding</keyword>
<dbReference type="Gene3D" id="1.10.8.60">
    <property type="match status" value="1"/>
</dbReference>
<dbReference type="RefSeq" id="WP_253020705.1">
    <property type="nucleotide sequence ID" value="NZ_JAJAGH010000010.1"/>
</dbReference>
<dbReference type="InterPro" id="IPR029016">
    <property type="entry name" value="GAF-like_dom_sf"/>
</dbReference>
<evidence type="ECO:0000259" key="6">
    <source>
        <dbReference type="PROSITE" id="PS50045"/>
    </source>
</evidence>
<evidence type="ECO:0000256" key="4">
    <source>
        <dbReference type="ARBA" id="ARBA00023125"/>
    </source>
</evidence>
<dbReference type="PANTHER" id="PTHR32071:SF57">
    <property type="entry name" value="C4-DICARBOXYLATE TRANSPORT TRANSCRIPTIONAL REGULATORY PROTEIN DCTD"/>
    <property type="match status" value="1"/>
</dbReference>
<dbReference type="InterPro" id="IPR025943">
    <property type="entry name" value="Sigma_54_int_dom_ATP-bd_2"/>
</dbReference>
<dbReference type="GO" id="GO:0006355">
    <property type="term" value="P:regulation of DNA-templated transcription"/>
    <property type="evidence" value="ECO:0007669"/>
    <property type="project" value="InterPro"/>
</dbReference>
<dbReference type="AlphaFoldDB" id="A0A9J6QIG4"/>
<feature type="domain" description="Sigma-54 factor interaction" evidence="6">
    <location>
        <begin position="228"/>
        <end position="458"/>
    </location>
</feature>
<dbReference type="CDD" id="cd00009">
    <property type="entry name" value="AAA"/>
    <property type="match status" value="1"/>
</dbReference>
<evidence type="ECO:0000256" key="5">
    <source>
        <dbReference type="ARBA" id="ARBA00023163"/>
    </source>
</evidence>
<dbReference type="GO" id="GO:0043565">
    <property type="term" value="F:sequence-specific DNA binding"/>
    <property type="evidence" value="ECO:0007669"/>
    <property type="project" value="InterPro"/>
</dbReference>
<dbReference type="Pfam" id="PF01590">
    <property type="entry name" value="GAF"/>
    <property type="match status" value="1"/>
</dbReference>
<evidence type="ECO:0000313" key="7">
    <source>
        <dbReference type="EMBL" id="MCU7377288.1"/>
    </source>
</evidence>
<dbReference type="InterPro" id="IPR009057">
    <property type="entry name" value="Homeodomain-like_sf"/>
</dbReference>
<dbReference type="PROSITE" id="PS50045">
    <property type="entry name" value="SIGMA54_INTERACT_4"/>
    <property type="match status" value="1"/>
</dbReference>
<dbReference type="FunFam" id="3.40.50.300:FF:000006">
    <property type="entry name" value="DNA-binding transcriptional regulator NtrC"/>
    <property type="match status" value="1"/>
</dbReference>
<keyword evidence="1" id="KW-0547">Nucleotide-binding</keyword>
<dbReference type="Gene3D" id="1.10.10.60">
    <property type="entry name" value="Homeodomain-like"/>
    <property type="match status" value="1"/>
</dbReference>
<gene>
    <name evidence="7" type="ORF">OBO34_02845</name>
</gene>
<reference evidence="7" key="1">
    <citation type="submission" date="2022-09" db="EMBL/GenBank/DDBJ databases">
        <title>Culturomic study of gut microbiota in children with autism spectrum disorder.</title>
        <authorList>
            <person name="Efimov B.A."/>
            <person name="Chaplin A.V."/>
            <person name="Sokolova S.R."/>
            <person name="Pikina A.P."/>
            <person name="Korzhanova M."/>
            <person name="Belova V."/>
            <person name="Korostin D."/>
        </authorList>
    </citation>
    <scope>NUCLEOTIDE SEQUENCE</scope>
    <source>
        <strain evidence="7">ASD5510</strain>
    </source>
</reference>
<organism evidence="7 8">
    <name type="scientific">Hominibacterium faecale</name>
    <dbReference type="NCBI Taxonomy" id="2839743"/>
    <lineage>
        <taxon>Bacteria</taxon>
        <taxon>Bacillati</taxon>
        <taxon>Bacillota</taxon>
        <taxon>Clostridia</taxon>
        <taxon>Peptostreptococcales</taxon>
        <taxon>Anaerovoracaceae</taxon>
        <taxon>Hominibacterium</taxon>
    </lineage>
</organism>
<dbReference type="Pfam" id="PF25601">
    <property type="entry name" value="AAA_lid_14"/>
    <property type="match status" value="1"/>
</dbReference>
<dbReference type="GO" id="GO:0005524">
    <property type="term" value="F:ATP binding"/>
    <property type="evidence" value="ECO:0007669"/>
    <property type="project" value="UniProtKB-KW"/>
</dbReference>
<evidence type="ECO:0000313" key="8">
    <source>
        <dbReference type="Proteomes" id="UP001065549"/>
    </source>
</evidence>
<dbReference type="Gene3D" id="3.30.450.40">
    <property type="match status" value="1"/>
</dbReference>
<name>A0A9J6QIG4_9FIRM</name>
<dbReference type="InterPro" id="IPR003018">
    <property type="entry name" value="GAF"/>
</dbReference>
<evidence type="ECO:0000256" key="2">
    <source>
        <dbReference type="ARBA" id="ARBA00022840"/>
    </source>
</evidence>
<accession>A0A9J6QIG4</accession>
<comment type="caution">
    <text evidence="7">The sequence shown here is derived from an EMBL/GenBank/DDBJ whole genome shotgun (WGS) entry which is preliminary data.</text>
</comment>
<keyword evidence="4" id="KW-0238">DNA-binding</keyword>
<dbReference type="InterPro" id="IPR002197">
    <property type="entry name" value="HTH_Fis"/>
</dbReference>
<dbReference type="Proteomes" id="UP001065549">
    <property type="component" value="Unassembled WGS sequence"/>
</dbReference>